<keyword evidence="3" id="KW-0472">Membrane</keyword>
<dbReference type="PANTHER" id="PTHR33392">
    <property type="entry name" value="POLYISOPRENYL-TEICHOIC ACID--PEPTIDOGLYCAN TEICHOIC ACID TRANSFERASE TAGU"/>
    <property type="match status" value="1"/>
</dbReference>
<feature type="compositionally biased region" description="Basic residues" evidence="2">
    <location>
        <begin position="24"/>
        <end position="37"/>
    </location>
</feature>
<evidence type="ECO:0000259" key="4">
    <source>
        <dbReference type="Pfam" id="PF03816"/>
    </source>
</evidence>
<dbReference type="PANTHER" id="PTHR33392:SF6">
    <property type="entry name" value="POLYISOPRENYL-TEICHOIC ACID--PEPTIDOGLYCAN TEICHOIC ACID TRANSFERASE TAGU"/>
    <property type="match status" value="1"/>
</dbReference>
<evidence type="ECO:0000256" key="1">
    <source>
        <dbReference type="ARBA" id="ARBA00006068"/>
    </source>
</evidence>
<keyword evidence="6" id="KW-1185">Reference proteome</keyword>
<feature type="region of interest" description="Disordered" evidence="2">
    <location>
        <begin position="102"/>
        <end position="129"/>
    </location>
</feature>
<feature type="domain" description="Cell envelope-related transcriptional attenuator" evidence="4">
    <location>
        <begin position="133"/>
        <end position="288"/>
    </location>
</feature>
<comment type="caution">
    <text evidence="5">The sequence shown here is derived from an EMBL/GenBank/DDBJ whole genome shotgun (WGS) entry which is preliminary data.</text>
</comment>
<reference evidence="5 6" key="1">
    <citation type="submission" date="2019-06" db="EMBL/GenBank/DDBJ databases">
        <title>Sequencing the genomes of 1000 actinobacteria strains.</title>
        <authorList>
            <person name="Klenk H.-P."/>
        </authorList>
    </citation>
    <scope>NUCLEOTIDE SEQUENCE [LARGE SCALE GENOMIC DNA]</scope>
    <source>
        <strain evidence="5 6">DSM 19560</strain>
    </source>
</reference>
<dbReference type="NCBIfam" id="TIGR00350">
    <property type="entry name" value="lytR_cpsA_psr"/>
    <property type="match status" value="1"/>
</dbReference>
<evidence type="ECO:0000313" key="6">
    <source>
        <dbReference type="Proteomes" id="UP000318297"/>
    </source>
</evidence>
<evidence type="ECO:0000256" key="3">
    <source>
        <dbReference type="SAM" id="Phobius"/>
    </source>
</evidence>
<dbReference type="AlphaFoldDB" id="A0A561E9V5"/>
<keyword evidence="3" id="KW-0812">Transmembrane</keyword>
<feature type="transmembrane region" description="Helical" evidence="3">
    <location>
        <begin position="44"/>
        <end position="66"/>
    </location>
</feature>
<feature type="compositionally biased region" description="Low complexity" evidence="2">
    <location>
        <begin position="115"/>
        <end position="129"/>
    </location>
</feature>
<dbReference type="InterPro" id="IPR004474">
    <property type="entry name" value="LytR_CpsA_psr"/>
</dbReference>
<sequence length="460" mass="47665">MGPSDRPQGPSYTSGVPSGSPGPGRRRSQLQRQAARRKVRRRRILAGVLVVALVVVGAGIGFYLHLDKNLHTVKLTSGGGKEKKDNQGRTPINLLIIGSDTRSSSEDCKIGGDCSTSTETASSSAPATSSAANADVEMLVHISADRSNATVMSIPRDTYIKVPACTDPSTGATETPHMDRINSTLQYGPNCTVAAVHQLTGVPIDHFMVIDFAGVVKMSDAVGGVNVCVDNNVYDPYSHLKLTKGDHTLKGLAALEFLRTRHGFGDGSDIGRTVAQHIFLSSMLRNMESASTLTNPVKVVELADAATSAITVDTGLGSVADLTSLAYQMNQVPGDRTTFVTMPNVPYAPNPNVVVPAGNAQALFTKIADDVSLSQPKATASASASASPSASASASTSPSTPATTTPSSAAQPSATDYAMTVDGAQGCAQVSHAYTVEVNGVIMNPIEAFSASPNVPLSAP</sequence>
<dbReference type="InterPro" id="IPR050922">
    <property type="entry name" value="LytR/CpsA/Psr_CW_biosynth"/>
</dbReference>
<name>A0A561E9V5_9MICO</name>
<protein>
    <submittedName>
        <fullName evidence="5">LytR family transcriptional attenuator</fullName>
    </submittedName>
</protein>
<accession>A0A561E9V5</accession>
<feature type="region of interest" description="Disordered" evidence="2">
    <location>
        <begin position="382"/>
        <end position="413"/>
    </location>
</feature>
<evidence type="ECO:0000313" key="5">
    <source>
        <dbReference type="EMBL" id="TWE12396.1"/>
    </source>
</evidence>
<evidence type="ECO:0000256" key="2">
    <source>
        <dbReference type="SAM" id="MobiDB-lite"/>
    </source>
</evidence>
<proteinExistence type="inferred from homology"/>
<dbReference type="Proteomes" id="UP000318297">
    <property type="component" value="Unassembled WGS sequence"/>
</dbReference>
<dbReference type="Gene3D" id="3.40.630.190">
    <property type="entry name" value="LCP protein"/>
    <property type="match status" value="1"/>
</dbReference>
<dbReference type="EMBL" id="VIVQ01000001">
    <property type="protein sequence ID" value="TWE12396.1"/>
    <property type="molecule type" value="Genomic_DNA"/>
</dbReference>
<feature type="compositionally biased region" description="Low complexity" evidence="2">
    <location>
        <begin position="9"/>
        <end position="19"/>
    </location>
</feature>
<organism evidence="5 6">
    <name type="scientific">Rudaeicoccus suwonensis</name>
    <dbReference type="NCBI Taxonomy" id="657409"/>
    <lineage>
        <taxon>Bacteria</taxon>
        <taxon>Bacillati</taxon>
        <taxon>Actinomycetota</taxon>
        <taxon>Actinomycetes</taxon>
        <taxon>Micrococcales</taxon>
        <taxon>Dermacoccaceae</taxon>
        <taxon>Rudaeicoccus</taxon>
    </lineage>
</organism>
<feature type="region of interest" description="Disordered" evidence="2">
    <location>
        <begin position="1"/>
        <end position="37"/>
    </location>
</feature>
<dbReference type="Pfam" id="PF03816">
    <property type="entry name" value="LytR_cpsA_psr"/>
    <property type="match status" value="1"/>
</dbReference>
<gene>
    <name evidence="5" type="ORF">BKA23_1202</name>
</gene>
<keyword evidence="3" id="KW-1133">Transmembrane helix</keyword>
<comment type="similarity">
    <text evidence="1">Belongs to the LytR/CpsA/Psr (LCP) family.</text>
</comment>